<feature type="compositionally biased region" description="Polar residues" evidence="1">
    <location>
        <begin position="114"/>
        <end position="128"/>
    </location>
</feature>
<proteinExistence type="predicted"/>
<dbReference type="AlphaFoldDB" id="A0AAV3Z7M4"/>
<reference evidence="2 3" key="1">
    <citation type="journal article" date="2021" name="Elife">
        <title>Chloroplast acquisition without the gene transfer in kleptoplastic sea slugs, Plakobranchus ocellatus.</title>
        <authorList>
            <person name="Maeda T."/>
            <person name="Takahashi S."/>
            <person name="Yoshida T."/>
            <person name="Shimamura S."/>
            <person name="Takaki Y."/>
            <person name="Nagai Y."/>
            <person name="Toyoda A."/>
            <person name="Suzuki Y."/>
            <person name="Arimoto A."/>
            <person name="Ishii H."/>
            <person name="Satoh N."/>
            <person name="Nishiyama T."/>
            <person name="Hasebe M."/>
            <person name="Maruyama T."/>
            <person name="Minagawa J."/>
            <person name="Obokata J."/>
            <person name="Shigenobu S."/>
        </authorList>
    </citation>
    <scope>NUCLEOTIDE SEQUENCE [LARGE SCALE GENOMIC DNA]</scope>
</reference>
<feature type="region of interest" description="Disordered" evidence="1">
    <location>
        <begin position="114"/>
        <end position="140"/>
    </location>
</feature>
<gene>
    <name evidence="2" type="ORF">PoB_001707000</name>
</gene>
<protein>
    <submittedName>
        <fullName evidence="2">Uncharacterized protein</fullName>
    </submittedName>
</protein>
<evidence type="ECO:0000313" key="3">
    <source>
        <dbReference type="Proteomes" id="UP000735302"/>
    </source>
</evidence>
<name>A0AAV3Z7M4_9GAST</name>
<evidence type="ECO:0000313" key="2">
    <source>
        <dbReference type="EMBL" id="GFN90564.1"/>
    </source>
</evidence>
<accession>A0AAV3Z7M4</accession>
<evidence type="ECO:0000256" key="1">
    <source>
        <dbReference type="SAM" id="MobiDB-lite"/>
    </source>
</evidence>
<organism evidence="2 3">
    <name type="scientific">Plakobranchus ocellatus</name>
    <dbReference type="NCBI Taxonomy" id="259542"/>
    <lineage>
        <taxon>Eukaryota</taxon>
        <taxon>Metazoa</taxon>
        <taxon>Spiralia</taxon>
        <taxon>Lophotrochozoa</taxon>
        <taxon>Mollusca</taxon>
        <taxon>Gastropoda</taxon>
        <taxon>Heterobranchia</taxon>
        <taxon>Euthyneura</taxon>
        <taxon>Panpulmonata</taxon>
        <taxon>Sacoglossa</taxon>
        <taxon>Placobranchoidea</taxon>
        <taxon>Plakobranchidae</taxon>
        <taxon>Plakobranchus</taxon>
    </lineage>
</organism>
<dbReference type="Proteomes" id="UP000735302">
    <property type="component" value="Unassembled WGS sequence"/>
</dbReference>
<dbReference type="EMBL" id="BLXT01002056">
    <property type="protein sequence ID" value="GFN90564.1"/>
    <property type="molecule type" value="Genomic_DNA"/>
</dbReference>
<keyword evidence="3" id="KW-1185">Reference proteome</keyword>
<comment type="caution">
    <text evidence="2">The sequence shown here is derived from an EMBL/GenBank/DDBJ whole genome shotgun (WGS) entry which is preliminary data.</text>
</comment>
<sequence length="140" mass="16052">MNEQCICRLKKTREDSCQCLKSNTFLENSHGEKINGDFPQTSYSPTYTGSRVKYTFSKLESSITPISSENETHDIRRACLKTQVVNSRDHLLVYSPRLILSELSSSRTNGNWNCNANSERQNRSTEVGQSMKGEKYNFLR</sequence>